<dbReference type="Pfam" id="PF22746">
    <property type="entry name" value="SHOCT-like_DUF2089-C"/>
    <property type="match status" value="1"/>
</dbReference>
<feature type="compositionally biased region" description="Basic and acidic residues" evidence="1">
    <location>
        <begin position="41"/>
        <end position="51"/>
    </location>
</feature>
<evidence type="ECO:0000256" key="1">
    <source>
        <dbReference type="SAM" id="MobiDB-lite"/>
    </source>
</evidence>
<proteinExistence type="predicted"/>
<feature type="domain" description="YvlB/LiaX N-terminal" evidence="2">
    <location>
        <begin position="3"/>
        <end position="32"/>
    </location>
</feature>
<gene>
    <name evidence="3" type="ORF">METZ01_LOCUS347685</name>
</gene>
<evidence type="ECO:0000259" key="2">
    <source>
        <dbReference type="Pfam" id="PF22746"/>
    </source>
</evidence>
<evidence type="ECO:0000313" key="3">
    <source>
        <dbReference type="EMBL" id="SVC94831.1"/>
    </source>
</evidence>
<dbReference type="AlphaFoldDB" id="A0A382RE15"/>
<organism evidence="3">
    <name type="scientific">marine metagenome</name>
    <dbReference type="NCBI Taxonomy" id="408172"/>
    <lineage>
        <taxon>unclassified sequences</taxon>
        <taxon>metagenomes</taxon>
        <taxon>ecological metagenomes</taxon>
    </lineage>
</organism>
<sequence length="143" mass="15788">MSEERMAILRMLSEGKISVEEAGRLLEAVGDGPLAGQGAQESRDERRQPRDFGEFFEDVGEEVRRVVSSVHEGDIGDTVRKEVDKAMRTVRGMDLGNVVNEVVDQVKVVVSEAVDGVSNREIIDREEDWIFDGAAIVALQAET</sequence>
<feature type="region of interest" description="Disordered" evidence="1">
    <location>
        <begin position="30"/>
        <end position="51"/>
    </location>
</feature>
<dbReference type="EMBL" id="UINC01120383">
    <property type="protein sequence ID" value="SVC94831.1"/>
    <property type="molecule type" value="Genomic_DNA"/>
</dbReference>
<feature type="non-terminal residue" evidence="3">
    <location>
        <position position="143"/>
    </location>
</feature>
<dbReference type="InterPro" id="IPR053959">
    <property type="entry name" value="YvlB/LiaX_N"/>
</dbReference>
<accession>A0A382RE15</accession>
<protein>
    <recommendedName>
        <fullName evidence="2">YvlB/LiaX N-terminal domain-containing protein</fullName>
    </recommendedName>
</protein>
<reference evidence="3" key="1">
    <citation type="submission" date="2018-05" db="EMBL/GenBank/DDBJ databases">
        <authorList>
            <person name="Lanie J.A."/>
            <person name="Ng W.-L."/>
            <person name="Kazmierczak K.M."/>
            <person name="Andrzejewski T.M."/>
            <person name="Davidsen T.M."/>
            <person name="Wayne K.J."/>
            <person name="Tettelin H."/>
            <person name="Glass J.I."/>
            <person name="Rusch D."/>
            <person name="Podicherti R."/>
            <person name="Tsui H.-C.T."/>
            <person name="Winkler M.E."/>
        </authorList>
    </citation>
    <scope>NUCLEOTIDE SEQUENCE</scope>
</reference>
<name>A0A382RE15_9ZZZZ</name>